<comment type="subcellular location">
    <subcellularLocation>
        <location evidence="1">Nucleus</location>
    </subcellularLocation>
</comment>
<gene>
    <name evidence="11" type="ORF">CcCBS67573_g07356</name>
</gene>
<dbReference type="FunFam" id="1.10.510.10:FF:000624">
    <property type="entry name" value="Mitogen-activated protein kinase"/>
    <property type="match status" value="1"/>
</dbReference>
<evidence type="ECO:0000256" key="1">
    <source>
        <dbReference type="ARBA" id="ARBA00004123"/>
    </source>
</evidence>
<dbReference type="STRING" id="246404.A0A507EVC7"/>
<dbReference type="AlphaFoldDB" id="A0A507EVC7"/>
<feature type="region of interest" description="Disordered" evidence="9">
    <location>
        <begin position="725"/>
        <end position="751"/>
    </location>
</feature>
<keyword evidence="12" id="KW-1185">Reference proteome</keyword>
<dbReference type="InterPro" id="IPR050117">
    <property type="entry name" value="MAPK"/>
</dbReference>
<evidence type="ECO:0000313" key="11">
    <source>
        <dbReference type="EMBL" id="TPX67841.1"/>
    </source>
</evidence>
<dbReference type="PROSITE" id="PS50011">
    <property type="entry name" value="PROTEIN_KINASE_DOM"/>
    <property type="match status" value="1"/>
</dbReference>
<evidence type="ECO:0000256" key="4">
    <source>
        <dbReference type="ARBA" id="ARBA00022741"/>
    </source>
</evidence>
<evidence type="ECO:0000259" key="10">
    <source>
        <dbReference type="PROSITE" id="PS50011"/>
    </source>
</evidence>
<dbReference type="Gene3D" id="1.10.510.10">
    <property type="entry name" value="Transferase(Phosphotransferase) domain 1"/>
    <property type="match status" value="1"/>
</dbReference>
<sequence length="751" mass="82812">MAEKFEMIRQLGDGSFGSVLMARNRENNETVAIKRMKKKFKTWEECTQLREVKSLANLKHPNIVKLKEVFRDSRVDELNFVFEYMEGNLYQKTRDREGRLFSDSTIRSYIYQVLVGLEYMHKHGFFHRDMKPENLLMTGDVVKIADFGLAREIRSLPPYTDYVSTRWYRAPEILLRSTTYSSPIDLWAVGAILAELITLRPLFPGTSEVDQVFKICSIVGSPKQGSPTAAAKRPTYQTPLPPRRSIVGGGAWTEGIRLANTMRFKFPNMDSVVLEDVLPNASTEALQLVGDMLLYDPQRRPTAAETLKHPWFESMGGGVTSSSSAAGRVPGQSAKGPPMSGRKTLTENNRPLLSEKSRSKISMEHGMPSLPVISSTSDRSVLQPAVSQYNIQGYGASANIGYNSNKYSGGKGYIDSDSDDDDFAALPNASIKSPERPPPIPAAVGKPYKALPEIKNPYSHGYPDISLSTDSLFRDIEDARTNPAPPSPSRGNLSRVYSNNVSNDYSPYSNHPSQVVNRPILDEALPSTSKIIYNGNNQYQPQLPSNTMRNSIPVAVSQQAISVREKQQNQEFSDPVSVTKVGQPQRQQQQQQSSLAPLKKGGERGNSGLAKIWDWDIFGGKSKAKEKKKATQVSRTNITYNSNTGTYNSPSTTNLRRNGYQNANAGAAQPQRGSTIAPSNASLSNYNYNVTGTTTKLNPGNIAIPGGKLRSQTNGIDPLFIGVGESSRPDAESNSGRVYQSLPGNYKAGRR</sequence>
<dbReference type="InterPro" id="IPR000719">
    <property type="entry name" value="Prot_kinase_dom"/>
</dbReference>
<dbReference type="FunFam" id="3.30.200.20:FF:000545">
    <property type="entry name" value="CMGC family protein kinase"/>
    <property type="match status" value="1"/>
</dbReference>
<evidence type="ECO:0000256" key="9">
    <source>
        <dbReference type="SAM" id="MobiDB-lite"/>
    </source>
</evidence>
<evidence type="ECO:0000313" key="12">
    <source>
        <dbReference type="Proteomes" id="UP000320333"/>
    </source>
</evidence>
<keyword evidence="6 8" id="KW-0067">ATP-binding</keyword>
<feature type="compositionally biased region" description="Low complexity" evidence="9">
    <location>
        <begin position="583"/>
        <end position="592"/>
    </location>
</feature>
<dbReference type="GO" id="GO:0004674">
    <property type="term" value="F:protein serine/threonine kinase activity"/>
    <property type="evidence" value="ECO:0007669"/>
    <property type="project" value="UniProtKB-KW"/>
</dbReference>
<dbReference type="InterPro" id="IPR011009">
    <property type="entry name" value="Kinase-like_dom_sf"/>
</dbReference>
<dbReference type="InterPro" id="IPR008271">
    <property type="entry name" value="Ser/Thr_kinase_AS"/>
</dbReference>
<keyword evidence="5" id="KW-0418">Kinase</keyword>
<evidence type="ECO:0000256" key="6">
    <source>
        <dbReference type="ARBA" id="ARBA00022840"/>
    </source>
</evidence>
<dbReference type="GO" id="GO:0005634">
    <property type="term" value="C:nucleus"/>
    <property type="evidence" value="ECO:0007669"/>
    <property type="project" value="UniProtKB-SubCell"/>
</dbReference>
<keyword evidence="2" id="KW-0723">Serine/threonine-protein kinase</keyword>
<proteinExistence type="predicted"/>
<feature type="compositionally biased region" description="Polar residues" evidence="9">
    <location>
        <begin position="489"/>
        <end position="498"/>
    </location>
</feature>
<comment type="caution">
    <text evidence="11">The sequence shown here is derived from an EMBL/GenBank/DDBJ whole genome shotgun (WGS) entry which is preliminary data.</text>
</comment>
<dbReference type="SMART" id="SM00220">
    <property type="entry name" value="S_TKc"/>
    <property type="match status" value="1"/>
</dbReference>
<dbReference type="CDD" id="cd07830">
    <property type="entry name" value="STKc_MAK_like"/>
    <property type="match status" value="1"/>
</dbReference>
<keyword evidence="3" id="KW-0808">Transferase</keyword>
<dbReference type="SUPFAM" id="SSF56112">
    <property type="entry name" value="Protein kinase-like (PK-like)"/>
    <property type="match status" value="1"/>
</dbReference>
<accession>A0A507EVC7</accession>
<evidence type="ECO:0000256" key="8">
    <source>
        <dbReference type="PROSITE-ProRule" id="PRU10141"/>
    </source>
</evidence>
<feature type="region of interest" description="Disordered" evidence="9">
    <location>
        <begin position="318"/>
        <end position="349"/>
    </location>
</feature>
<dbReference type="PANTHER" id="PTHR24055">
    <property type="entry name" value="MITOGEN-ACTIVATED PROTEIN KINASE"/>
    <property type="match status" value="1"/>
</dbReference>
<evidence type="ECO:0000256" key="7">
    <source>
        <dbReference type="ARBA" id="ARBA00023242"/>
    </source>
</evidence>
<evidence type="ECO:0000256" key="3">
    <source>
        <dbReference type="ARBA" id="ARBA00022679"/>
    </source>
</evidence>
<feature type="region of interest" description="Disordered" evidence="9">
    <location>
        <begin position="565"/>
        <end position="607"/>
    </location>
</feature>
<dbReference type="PROSITE" id="PS00107">
    <property type="entry name" value="PROTEIN_KINASE_ATP"/>
    <property type="match status" value="1"/>
</dbReference>
<name>A0A507EVC7_9FUNG</name>
<keyword evidence="4 8" id="KW-0547">Nucleotide-binding</keyword>
<feature type="region of interest" description="Disordered" evidence="9">
    <location>
        <begin position="412"/>
        <end position="446"/>
    </location>
</feature>
<keyword evidence="7" id="KW-0539">Nucleus</keyword>
<dbReference type="Pfam" id="PF00069">
    <property type="entry name" value="Pkinase"/>
    <property type="match status" value="1"/>
</dbReference>
<feature type="domain" description="Protein kinase" evidence="10">
    <location>
        <begin position="5"/>
        <end position="312"/>
    </location>
</feature>
<dbReference type="OrthoDB" id="2158884at2759"/>
<feature type="region of interest" description="Disordered" evidence="9">
    <location>
        <begin position="478"/>
        <end position="498"/>
    </location>
</feature>
<dbReference type="PROSITE" id="PS00108">
    <property type="entry name" value="PROTEIN_KINASE_ST"/>
    <property type="match status" value="1"/>
</dbReference>
<feature type="binding site" evidence="8">
    <location>
        <position position="34"/>
    </location>
    <ligand>
        <name>ATP</name>
        <dbReference type="ChEBI" id="CHEBI:30616"/>
    </ligand>
</feature>
<dbReference type="InterPro" id="IPR017441">
    <property type="entry name" value="Protein_kinase_ATP_BS"/>
</dbReference>
<protein>
    <recommendedName>
        <fullName evidence="10">Protein kinase domain-containing protein</fullName>
    </recommendedName>
</protein>
<evidence type="ECO:0000256" key="5">
    <source>
        <dbReference type="ARBA" id="ARBA00022777"/>
    </source>
</evidence>
<dbReference type="Gene3D" id="3.30.200.20">
    <property type="entry name" value="Phosphorylase Kinase, domain 1"/>
    <property type="match status" value="1"/>
</dbReference>
<dbReference type="Proteomes" id="UP000320333">
    <property type="component" value="Unassembled WGS sequence"/>
</dbReference>
<dbReference type="EMBL" id="QEAP01000376">
    <property type="protein sequence ID" value="TPX67841.1"/>
    <property type="molecule type" value="Genomic_DNA"/>
</dbReference>
<organism evidence="11 12">
    <name type="scientific">Chytriomyces confervae</name>
    <dbReference type="NCBI Taxonomy" id="246404"/>
    <lineage>
        <taxon>Eukaryota</taxon>
        <taxon>Fungi</taxon>
        <taxon>Fungi incertae sedis</taxon>
        <taxon>Chytridiomycota</taxon>
        <taxon>Chytridiomycota incertae sedis</taxon>
        <taxon>Chytridiomycetes</taxon>
        <taxon>Chytridiales</taxon>
        <taxon>Chytriomycetaceae</taxon>
        <taxon>Chytriomyces</taxon>
    </lineage>
</organism>
<feature type="region of interest" description="Disordered" evidence="9">
    <location>
        <begin position="222"/>
        <end position="244"/>
    </location>
</feature>
<reference evidence="11 12" key="1">
    <citation type="journal article" date="2019" name="Sci. Rep.">
        <title>Comparative genomics of chytrid fungi reveal insights into the obligate biotrophic and pathogenic lifestyle of Synchytrium endobioticum.</title>
        <authorList>
            <person name="van de Vossenberg B.T.L.H."/>
            <person name="Warris S."/>
            <person name="Nguyen H.D.T."/>
            <person name="van Gent-Pelzer M.P.E."/>
            <person name="Joly D.L."/>
            <person name="van de Geest H.C."/>
            <person name="Bonants P.J.M."/>
            <person name="Smith D.S."/>
            <person name="Levesque C.A."/>
            <person name="van der Lee T.A.J."/>
        </authorList>
    </citation>
    <scope>NUCLEOTIDE SEQUENCE [LARGE SCALE GENOMIC DNA]</scope>
    <source>
        <strain evidence="11 12">CBS 675.73</strain>
    </source>
</reference>
<dbReference type="GO" id="GO:0005524">
    <property type="term" value="F:ATP binding"/>
    <property type="evidence" value="ECO:0007669"/>
    <property type="project" value="UniProtKB-UniRule"/>
</dbReference>
<evidence type="ECO:0000256" key="2">
    <source>
        <dbReference type="ARBA" id="ARBA00022527"/>
    </source>
</evidence>